<evidence type="ECO:0000256" key="1">
    <source>
        <dbReference type="SAM" id="Phobius"/>
    </source>
</evidence>
<feature type="transmembrane region" description="Helical" evidence="1">
    <location>
        <begin position="12"/>
        <end position="31"/>
    </location>
</feature>
<dbReference type="EMBL" id="JAASQR010000001">
    <property type="protein sequence ID" value="NIJ15153.1"/>
    <property type="molecule type" value="Genomic_DNA"/>
</dbReference>
<keyword evidence="1" id="KW-0472">Membrane</keyword>
<sequence length="542" mass="60299">MENGIKLAEALAWPVAASIIAVVALIIVWRVTSSAGDLSFNVKDWFKLDRKASSAASEMRTEIVPIQTESIDDTPTSVQTLAEVAEEDVSKKRDLFWLFDDAVQLAESFDRFKETSSYRDDPDFWESLYVDRRRELSLGDEGPELRNLADANVTWVWPLIFLIRRFMRLHDANRAEQTLNEAIARHNSDKHHWVLREGVSFYNDLFGTERALEFCRRQLISGTTDRETSAMFDKLAEVSGSDEDTFSRAILREIVVNYDASNKNALFNLAYSYGNISETKIIAYQRYAELGTGDKRWQSSPNNMGVAIGNAEESVQNEYFEQALKLGSGIAAANLARSLAEKGYVTRAEMILEAVDDSSCDAVDMAALLDARSKVSNARSTLEKARTSFGQHAKEQDRKYRALLFAAFDFFKDHGSAENGSFCSDDKTFTLVTDPEGATCTYKLGDITLSGRLDKKPLCYEGRISGGSGGILNYTFKRVLILQVSQDTVRAIIWNDAIKEQDAMRIVTLAKVENIGASATVLPMLTVDQGIAAALSGFSAQP</sequence>
<keyword evidence="3" id="KW-1185">Reference proteome</keyword>
<comment type="caution">
    <text evidence="2">The sequence shown here is derived from an EMBL/GenBank/DDBJ whole genome shotgun (WGS) entry which is preliminary data.</text>
</comment>
<dbReference type="AlphaFoldDB" id="A0A846M0G2"/>
<name>A0A846M0G2_9SPHN</name>
<keyword evidence="1" id="KW-0812">Transmembrane</keyword>
<keyword evidence="1" id="KW-1133">Transmembrane helix</keyword>
<accession>A0A846M0G2</accession>
<evidence type="ECO:0000313" key="3">
    <source>
        <dbReference type="Proteomes" id="UP000576821"/>
    </source>
</evidence>
<dbReference type="Proteomes" id="UP000576821">
    <property type="component" value="Unassembled WGS sequence"/>
</dbReference>
<evidence type="ECO:0000313" key="2">
    <source>
        <dbReference type="EMBL" id="NIJ15153.1"/>
    </source>
</evidence>
<protein>
    <submittedName>
        <fullName evidence="2">Uncharacterized protein</fullName>
    </submittedName>
</protein>
<proteinExistence type="predicted"/>
<organism evidence="2 3">
    <name type="scientific">Sphingobium vermicomposti</name>
    <dbReference type="NCBI Taxonomy" id="529005"/>
    <lineage>
        <taxon>Bacteria</taxon>
        <taxon>Pseudomonadati</taxon>
        <taxon>Pseudomonadota</taxon>
        <taxon>Alphaproteobacteria</taxon>
        <taxon>Sphingomonadales</taxon>
        <taxon>Sphingomonadaceae</taxon>
        <taxon>Sphingobium</taxon>
    </lineage>
</organism>
<dbReference type="RefSeq" id="WP_167301842.1">
    <property type="nucleotide sequence ID" value="NZ_JAASQR010000001.1"/>
</dbReference>
<reference evidence="2 3" key="1">
    <citation type="submission" date="2020-03" db="EMBL/GenBank/DDBJ databases">
        <title>Genomic Encyclopedia of Type Strains, Phase IV (KMG-IV): sequencing the most valuable type-strain genomes for metagenomic binning, comparative biology and taxonomic classification.</title>
        <authorList>
            <person name="Goeker M."/>
        </authorList>
    </citation>
    <scope>NUCLEOTIDE SEQUENCE [LARGE SCALE GENOMIC DNA]</scope>
    <source>
        <strain evidence="2 3">DSM 21299</strain>
    </source>
</reference>
<gene>
    <name evidence="2" type="ORF">FHS54_000102</name>
</gene>